<gene>
    <name evidence="2" type="ORF">ILYODFUR_037539</name>
</gene>
<organism evidence="2 3">
    <name type="scientific">Ilyodon furcidens</name>
    <name type="common">goldbreast splitfin</name>
    <dbReference type="NCBI Taxonomy" id="33524"/>
    <lineage>
        <taxon>Eukaryota</taxon>
        <taxon>Metazoa</taxon>
        <taxon>Chordata</taxon>
        <taxon>Craniata</taxon>
        <taxon>Vertebrata</taxon>
        <taxon>Euteleostomi</taxon>
        <taxon>Actinopterygii</taxon>
        <taxon>Neopterygii</taxon>
        <taxon>Teleostei</taxon>
        <taxon>Neoteleostei</taxon>
        <taxon>Acanthomorphata</taxon>
        <taxon>Ovalentaria</taxon>
        <taxon>Atherinomorphae</taxon>
        <taxon>Cyprinodontiformes</taxon>
        <taxon>Goodeidae</taxon>
        <taxon>Ilyodon</taxon>
    </lineage>
</organism>
<dbReference type="Proteomes" id="UP001482620">
    <property type="component" value="Unassembled WGS sequence"/>
</dbReference>
<protein>
    <submittedName>
        <fullName evidence="2">Uncharacterized protein</fullName>
    </submittedName>
</protein>
<feature type="region of interest" description="Disordered" evidence="1">
    <location>
        <begin position="31"/>
        <end position="51"/>
    </location>
</feature>
<evidence type="ECO:0000313" key="2">
    <source>
        <dbReference type="EMBL" id="MEQ2250209.1"/>
    </source>
</evidence>
<comment type="caution">
    <text evidence="2">The sequence shown here is derived from an EMBL/GenBank/DDBJ whole genome shotgun (WGS) entry which is preliminary data.</text>
</comment>
<accession>A0ABV0UZC9</accession>
<keyword evidence="3" id="KW-1185">Reference proteome</keyword>
<feature type="compositionally biased region" description="Polar residues" evidence="1">
    <location>
        <begin position="39"/>
        <end position="48"/>
    </location>
</feature>
<reference evidence="2 3" key="1">
    <citation type="submission" date="2021-06" db="EMBL/GenBank/DDBJ databases">
        <authorList>
            <person name="Palmer J.M."/>
        </authorList>
    </citation>
    <scope>NUCLEOTIDE SEQUENCE [LARGE SCALE GENOMIC DNA]</scope>
    <source>
        <strain evidence="3">if_2019</strain>
        <tissue evidence="2">Muscle</tissue>
    </source>
</reference>
<evidence type="ECO:0000256" key="1">
    <source>
        <dbReference type="SAM" id="MobiDB-lite"/>
    </source>
</evidence>
<proteinExistence type="predicted"/>
<name>A0ABV0UZC9_9TELE</name>
<sequence>MVGHWEAGVHLQQSIGGRRVTLWTGRRSIAGQHGHTQDKQPCTHSLTPKGNLEEPINLTVMFLDSGRKPEYPKRTHACTGKTCKVTLTFLLQGNSTTNCATVQPSQ</sequence>
<evidence type="ECO:0000313" key="3">
    <source>
        <dbReference type="Proteomes" id="UP001482620"/>
    </source>
</evidence>
<dbReference type="EMBL" id="JAHRIQ010089468">
    <property type="protein sequence ID" value="MEQ2250209.1"/>
    <property type="molecule type" value="Genomic_DNA"/>
</dbReference>